<proteinExistence type="inferred from homology"/>
<evidence type="ECO:0000313" key="3">
    <source>
        <dbReference type="Proteomes" id="UP001623330"/>
    </source>
</evidence>
<gene>
    <name evidence="2" type="ORF">RNJ44_02610</name>
</gene>
<sequence length="481" mass="56174">MNWRKEIVQNLRRNLLLSVLVGIALLNMYFKLGAVSRQFIPSYKQKMIKSTQDIDDINLRDPTTFLSIDDFRAQLTRIFPYDPKSPIPRHIWQSWKVPHNHPNLDEDTRDFIQGWKNEAVFGNGPWTEESEERVAEVGQHYNHRYTLITDDQVLAYLNEFYGEVPVIIEAFKLIPHNIMKADFFRYLILYARGGIYSDIDTVPVKTFEAWPSLRHDIIEQIKENAKIIPYKGFQRSRARIDHYQEPGLVVGIEADPDREDWADWYARRIQFCQWTIQSKPGHPVLRELIMNITATTLYSTEGVPSDVKKMLNTSGHEEDFNINYRYKKRFAKSINHKEKKTARNVDNDDIMNWTGPGVFSDIIVEYMTHIIRKNKDVLLINDNLAVNRQINFSGENNDGVEDDFVYSTKKFYSIISSALESICRVSWEFFSLITEPVLVDDIMVLPITCFSPNVEQMNSKDITHPLALVLHFFAGSWKDHD</sequence>
<dbReference type="SUPFAM" id="SSF53448">
    <property type="entry name" value="Nucleotide-diphospho-sugar transferases"/>
    <property type="match status" value="1"/>
</dbReference>
<reference evidence="2 3" key="1">
    <citation type="submission" date="2024-05" db="EMBL/GenBank/DDBJ databases">
        <title>Long read based assembly of the Candida bracarensis genome reveals expanded adhesin content.</title>
        <authorList>
            <person name="Marcet-Houben M."/>
            <person name="Ksiezopolska E."/>
            <person name="Gabaldon T."/>
        </authorList>
    </citation>
    <scope>NUCLEOTIDE SEQUENCE [LARGE SCALE GENOMIC DNA]</scope>
    <source>
        <strain evidence="2 3">CBM6</strain>
    </source>
</reference>
<protein>
    <submittedName>
        <fullName evidence="2">Initiation-specific alpha-1,6-mannosyltransferase</fullName>
    </submittedName>
</protein>
<comment type="similarity">
    <text evidence="1">Belongs to the glycosyltransferase 32 family.</text>
</comment>
<evidence type="ECO:0000313" key="2">
    <source>
        <dbReference type="EMBL" id="KAL3234822.1"/>
    </source>
</evidence>
<dbReference type="InterPro" id="IPR007577">
    <property type="entry name" value="GlycoTrfase_DXD_sugar-bd_CS"/>
</dbReference>
<dbReference type="InterPro" id="IPR029044">
    <property type="entry name" value="Nucleotide-diphossugar_trans"/>
</dbReference>
<dbReference type="Gene3D" id="3.90.550.20">
    <property type="match status" value="1"/>
</dbReference>
<accession>A0ABR4NZQ6</accession>
<organism evidence="2 3">
    <name type="scientific">Nakaseomyces bracarensis</name>
    <dbReference type="NCBI Taxonomy" id="273131"/>
    <lineage>
        <taxon>Eukaryota</taxon>
        <taxon>Fungi</taxon>
        <taxon>Dikarya</taxon>
        <taxon>Ascomycota</taxon>
        <taxon>Saccharomycotina</taxon>
        <taxon>Saccharomycetes</taxon>
        <taxon>Saccharomycetales</taxon>
        <taxon>Saccharomycetaceae</taxon>
        <taxon>Nakaseomyces</taxon>
    </lineage>
</organism>
<dbReference type="EMBL" id="JBEVYD010000002">
    <property type="protein sequence ID" value="KAL3234822.1"/>
    <property type="molecule type" value="Genomic_DNA"/>
</dbReference>
<dbReference type="PANTHER" id="PTHR31834:SF1">
    <property type="entry name" value="INITIATION-SPECIFIC ALPHA-1,6-MANNOSYLTRANSFERASE"/>
    <property type="match status" value="1"/>
</dbReference>
<dbReference type="PANTHER" id="PTHR31834">
    <property type="entry name" value="INITIATION-SPECIFIC ALPHA-1,6-MANNOSYLTRANSFERASE"/>
    <property type="match status" value="1"/>
</dbReference>
<name>A0ABR4NZQ6_9SACH</name>
<dbReference type="InterPro" id="IPR039367">
    <property type="entry name" value="Och1-like"/>
</dbReference>
<dbReference type="Pfam" id="PF04488">
    <property type="entry name" value="Gly_transf_sug"/>
    <property type="match status" value="1"/>
</dbReference>
<keyword evidence="3" id="KW-1185">Reference proteome</keyword>
<comment type="caution">
    <text evidence="2">The sequence shown here is derived from an EMBL/GenBank/DDBJ whole genome shotgun (WGS) entry which is preliminary data.</text>
</comment>
<dbReference type="Proteomes" id="UP001623330">
    <property type="component" value="Unassembled WGS sequence"/>
</dbReference>
<evidence type="ECO:0000256" key="1">
    <source>
        <dbReference type="ARBA" id="ARBA00009003"/>
    </source>
</evidence>